<comment type="caution">
    <text evidence="2">The sequence shown here is derived from an EMBL/GenBank/DDBJ whole genome shotgun (WGS) entry which is preliminary data.</text>
</comment>
<proteinExistence type="predicted"/>
<organism evidence="2 3">
    <name type="scientific">Anaerotignum lactatifermentans</name>
    <dbReference type="NCBI Taxonomy" id="160404"/>
    <lineage>
        <taxon>Bacteria</taxon>
        <taxon>Bacillati</taxon>
        <taxon>Bacillota</taxon>
        <taxon>Clostridia</taxon>
        <taxon>Lachnospirales</taxon>
        <taxon>Anaerotignaceae</taxon>
        <taxon>Anaerotignum</taxon>
    </lineage>
</organism>
<accession>A0ABS2G9I3</accession>
<feature type="transmembrane region" description="Helical" evidence="1">
    <location>
        <begin position="39"/>
        <end position="57"/>
    </location>
</feature>
<sequence>MTAIKYILKMILKLAALPVILILRIAMLLTKIVGYVGSYIMSPVMLFILGCGIYCLVKTRWTDVAILFGMEAVIGLLMFGGLWIYCNAMDLCDSLTDFLPSW</sequence>
<evidence type="ECO:0000313" key="3">
    <source>
        <dbReference type="Proteomes" id="UP000729290"/>
    </source>
</evidence>
<keyword evidence="3" id="KW-1185">Reference proteome</keyword>
<reference evidence="2 3" key="1">
    <citation type="journal article" date="2021" name="Sci. Rep.">
        <title>The distribution of antibiotic resistance genes in chicken gut microbiota commensals.</title>
        <authorList>
            <person name="Juricova H."/>
            <person name="Matiasovicova J."/>
            <person name="Kubasova T."/>
            <person name="Cejkova D."/>
            <person name="Rychlik I."/>
        </authorList>
    </citation>
    <scope>NUCLEOTIDE SEQUENCE [LARGE SCALE GENOMIC DNA]</scope>
    <source>
        <strain evidence="2 3">An431b</strain>
    </source>
</reference>
<feature type="transmembrane region" description="Helical" evidence="1">
    <location>
        <begin position="12"/>
        <end position="33"/>
    </location>
</feature>
<evidence type="ECO:0000256" key="1">
    <source>
        <dbReference type="SAM" id="Phobius"/>
    </source>
</evidence>
<evidence type="ECO:0000313" key="2">
    <source>
        <dbReference type="EMBL" id="MBM6878109.1"/>
    </source>
</evidence>
<keyword evidence="1" id="KW-1133">Transmembrane helix</keyword>
<protein>
    <submittedName>
        <fullName evidence="2">Uncharacterized protein</fullName>
    </submittedName>
</protein>
<gene>
    <name evidence="2" type="ORF">H9X83_08030</name>
</gene>
<keyword evidence="1" id="KW-0812">Transmembrane</keyword>
<name>A0ABS2G9I3_9FIRM</name>
<dbReference type="RefSeq" id="WP_205133859.1">
    <property type="nucleotide sequence ID" value="NZ_JACSNT010000009.1"/>
</dbReference>
<dbReference type="Proteomes" id="UP000729290">
    <property type="component" value="Unassembled WGS sequence"/>
</dbReference>
<feature type="transmembrane region" description="Helical" evidence="1">
    <location>
        <begin position="64"/>
        <end position="85"/>
    </location>
</feature>
<dbReference type="EMBL" id="JACSNV010000010">
    <property type="protein sequence ID" value="MBM6878109.1"/>
    <property type="molecule type" value="Genomic_DNA"/>
</dbReference>
<keyword evidence="1" id="KW-0472">Membrane</keyword>